<dbReference type="InterPro" id="IPR051291">
    <property type="entry name" value="CIMAP"/>
</dbReference>
<dbReference type="Pfam" id="PF07004">
    <property type="entry name" value="SHIPPO-rpt"/>
    <property type="match status" value="3"/>
</dbReference>
<protein>
    <submittedName>
        <fullName evidence="2">Uncharacterized protein</fullName>
    </submittedName>
</protein>
<proteinExistence type="predicted"/>
<feature type="region of interest" description="Disordered" evidence="1">
    <location>
        <begin position="1"/>
        <end position="25"/>
    </location>
</feature>
<dbReference type="PANTHER" id="PTHR21580">
    <property type="entry name" value="SHIPPO-1-RELATED"/>
    <property type="match status" value="1"/>
</dbReference>
<gene>
    <name evidence="2" type="ORF">g.5948</name>
</gene>
<evidence type="ECO:0000313" key="2">
    <source>
        <dbReference type="EMBL" id="JAS17925.1"/>
    </source>
</evidence>
<dbReference type="AlphaFoldDB" id="A0A1B6CX82"/>
<dbReference type="EMBL" id="GEDC01019373">
    <property type="protein sequence ID" value="JAS17925.1"/>
    <property type="molecule type" value="Transcribed_RNA"/>
</dbReference>
<accession>A0A1B6CX82</accession>
<evidence type="ECO:0000256" key="1">
    <source>
        <dbReference type="SAM" id="MobiDB-lite"/>
    </source>
</evidence>
<reference evidence="2" key="1">
    <citation type="submission" date="2015-12" db="EMBL/GenBank/DDBJ databases">
        <title>De novo transcriptome assembly of four potential Pierce s Disease insect vectors from Arizona vineyards.</title>
        <authorList>
            <person name="Tassone E.E."/>
        </authorList>
    </citation>
    <scope>NUCLEOTIDE SEQUENCE</scope>
</reference>
<name>A0A1B6CX82_9HEMI</name>
<feature type="region of interest" description="Disordered" evidence="1">
    <location>
        <begin position="187"/>
        <end position="214"/>
    </location>
</feature>
<dbReference type="InterPro" id="IPR010736">
    <property type="entry name" value="SHIPPO-rpt"/>
</dbReference>
<organism evidence="2">
    <name type="scientific">Clastoptera arizonana</name>
    <name type="common">Arizona spittle bug</name>
    <dbReference type="NCBI Taxonomy" id="38151"/>
    <lineage>
        <taxon>Eukaryota</taxon>
        <taxon>Metazoa</taxon>
        <taxon>Ecdysozoa</taxon>
        <taxon>Arthropoda</taxon>
        <taxon>Hexapoda</taxon>
        <taxon>Insecta</taxon>
        <taxon>Pterygota</taxon>
        <taxon>Neoptera</taxon>
        <taxon>Paraneoptera</taxon>
        <taxon>Hemiptera</taxon>
        <taxon>Auchenorrhyncha</taxon>
        <taxon>Cercopoidea</taxon>
        <taxon>Clastopteridae</taxon>
        <taxon>Clastoptera</taxon>
    </lineage>
</organism>
<sequence length="233" mass="25944">MDVKPLGPGPNYPLPSTVGFEHHDPTRNRAPAFSLGSRKFDICKKLISPAANVYNPIKFTRFGLTTTQANSLGPKLPISNKTVSPGPNTYNPKYSDFKTAAPAYSILTRKDPKRDKSIPAPNIYKVPPCTGTTIPDKCNSSAFSILGRNFTLQNVKTQSPGPKYMLPDINVYKKSPPNSSLGVKLQRQKKSLQPGPNKYNPKYNQQKEPPNYSFGVKRYPFLKALYLPEDREN</sequence>
<dbReference type="PANTHER" id="PTHR21580:SF28">
    <property type="entry name" value="BOREALIN N-TERMINAL DOMAIN-CONTAINING PROTEIN-RELATED"/>
    <property type="match status" value="1"/>
</dbReference>